<feature type="region of interest" description="Disordered" evidence="1">
    <location>
        <begin position="43"/>
        <end position="67"/>
    </location>
</feature>
<sequence length="130" mass="14597">MAVHAKNPTFAEMMQQKVNTEVKESMQVLMPAVNDIKTVTPQIPAEPEKPVKMAEEPKQEAKADTATKKRKDVLIGIHVTDDERNELRKMFCSNGFSLATAYRAAMTYLRQDIELGKAYITSNGELIRKG</sequence>
<evidence type="ECO:0000313" key="3">
    <source>
        <dbReference type="Proteomes" id="UP000578697"/>
    </source>
</evidence>
<gene>
    <name evidence="2" type="ORF">HNP77_002294</name>
</gene>
<evidence type="ECO:0000313" key="2">
    <source>
        <dbReference type="EMBL" id="MBB5219905.1"/>
    </source>
</evidence>
<dbReference type="RefSeq" id="WP_184653458.1">
    <property type="nucleotide sequence ID" value="NZ_JACHFR010000004.1"/>
</dbReference>
<keyword evidence="3" id="KW-1185">Reference proteome</keyword>
<dbReference type="EMBL" id="JACHFR010000004">
    <property type="protein sequence ID" value="MBB5219905.1"/>
    <property type="molecule type" value="Genomic_DNA"/>
</dbReference>
<dbReference type="AlphaFoldDB" id="A0A840SGS8"/>
<comment type="caution">
    <text evidence="2">The sequence shown here is derived from an EMBL/GenBank/DDBJ whole genome shotgun (WGS) entry which is preliminary data.</text>
</comment>
<proteinExistence type="predicted"/>
<reference evidence="2 3" key="1">
    <citation type="submission" date="2020-08" db="EMBL/GenBank/DDBJ databases">
        <title>Genomic Encyclopedia of Type Strains, Phase IV (KMG-IV): sequencing the most valuable type-strain genomes for metagenomic binning, comparative biology and taxonomic classification.</title>
        <authorList>
            <person name="Goeker M."/>
        </authorList>
    </citation>
    <scope>NUCLEOTIDE SEQUENCE [LARGE SCALE GENOMIC DNA]</scope>
    <source>
        <strain evidence="2 3">DSM 103679</strain>
    </source>
</reference>
<evidence type="ECO:0000256" key="1">
    <source>
        <dbReference type="SAM" id="MobiDB-lite"/>
    </source>
</evidence>
<protein>
    <submittedName>
        <fullName evidence="2">Uncharacterized protein</fullName>
    </submittedName>
</protein>
<accession>A0A840SGS8</accession>
<name>A0A840SGS8_9SPIR</name>
<feature type="compositionally biased region" description="Basic and acidic residues" evidence="1">
    <location>
        <begin position="46"/>
        <end position="67"/>
    </location>
</feature>
<organism evidence="2 3">
    <name type="scientific">Treponema rectale</name>
    <dbReference type="NCBI Taxonomy" id="744512"/>
    <lineage>
        <taxon>Bacteria</taxon>
        <taxon>Pseudomonadati</taxon>
        <taxon>Spirochaetota</taxon>
        <taxon>Spirochaetia</taxon>
        <taxon>Spirochaetales</taxon>
        <taxon>Treponemataceae</taxon>
        <taxon>Treponema</taxon>
    </lineage>
</organism>
<dbReference type="Proteomes" id="UP000578697">
    <property type="component" value="Unassembled WGS sequence"/>
</dbReference>